<dbReference type="KEGG" id="tsv:DSM104635_01541"/>
<feature type="coiled-coil region" evidence="1">
    <location>
        <begin position="145"/>
        <end position="188"/>
    </location>
</feature>
<dbReference type="Proteomes" id="UP000431269">
    <property type="component" value="Chromosome"/>
</dbReference>
<feature type="chain" id="PRO_5026085155" description="Lipoprotein" evidence="2">
    <location>
        <begin position="20"/>
        <end position="204"/>
    </location>
</feature>
<reference evidence="4" key="1">
    <citation type="submission" date="2019-12" db="EMBL/GenBank/DDBJ databases">
        <title>Complete genome of Terracaulis silvestris 0127_4.</title>
        <authorList>
            <person name="Vieira S."/>
            <person name="Riedel T."/>
            <person name="Sproer C."/>
            <person name="Pascual J."/>
            <person name="Boedeker C."/>
            <person name="Overmann J."/>
        </authorList>
    </citation>
    <scope>NUCLEOTIDE SEQUENCE [LARGE SCALE GENOMIC DNA]</scope>
    <source>
        <strain evidence="4">0127_4</strain>
    </source>
</reference>
<accession>A0A6I6ML13</accession>
<name>A0A6I6ML13_9CAUL</name>
<evidence type="ECO:0000256" key="1">
    <source>
        <dbReference type="SAM" id="Coils"/>
    </source>
</evidence>
<protein>
    <recommendedName>
        <fullName evidence="5">Lipoprotein</fullName>
    </recommendedName>
</protein>
<evidence type="ECO:0008006" key="5">
    <source>
        <dbReference type="Google" id="ProtNLM"/>
    </source>
</evidence>
<feature type="signal peptide" evidence="2">
    <location>
        <begin position="1"/>
        <end position="19"/>
    </location>
</feature>
<dbReference type="AlphaFoldDB" id="A0A6I6ML13"/>
<evidence type="ECO:0000313" key="4">
    <source>
        <dbReference type="Proteomes" id="UP000431269"/>
    </source>
</evidence>
<evidence type="ECO:0000256" key="2">
    <source>
        <dbReference type="SAM" id="SignalP"/>
    </source>
</evidence>
<organism evidence="3 4">
    <name type="scientific">Terricaulis silvestris</name>
    <dbReference type="NCBI Taxonomy" id="2686094"/>
    <lineage>
        <taxon>Bacteria</taxon>
        <taxon>Pseudomonadati</taxon>
        <taxon>Pseudomonadota</taxon>
        <taxon>Alphaproteobacteria</taxon>
        <taxon>Caulobacterales</taxon>
        <taxon>Caulobacteraceae</taxon>
        <taxon>Terricaulis</taxon>
    </lineage>
</organism>
<keyword evidence="4" id="KW-1185">Reference proteome</keyword>
<keyword evidence="1" id="KW-0175">Coiled coil</keyword>
<keyword evidence="2" id="KW-0732">Signal</keyword>
<sequence length="204" mass="21834">MRRALASVLVLATAACAQAPVRMPAAEASELLARFAAGSGGADVCTSEGRAVLRGAVRAYSAEMQANGVTWPMIPAMGGDPNALSSIDVSVLVAFAAGFVDASDFRGQARQLVGHLSFAQWPEIRSMRQAARVACSDVVELQQAAARFVLESERLREMAERAENARNSQRAVERLQRQSVRVERAQAQMQTMAAVVQARMNDAS</sequence>
<dbReference type="PROSITE" id="PS51257">
    <property type="entry name" value="PROKAR_LIPOPROTEIN"/>
    <property type="match status" value="1"/>
</dbReference>
<proteinExistence type="predicted"/>
<dbReference type="EMBL" id="CP047045">
    <property type="protein sequence ID" value="QGZ94711.1"/>
    <property type="molecule type" value="Genomic_DNA"/>
</dbReference>
<gene>
    <name evidence="3" type="ORF">DSM104635_01541</name>
</gene>
<evidence type="ECO:0000313" key="3">
    <source>
        <dbReference type="EMBL" id="QGZ94711.1"/>
    </source>
</evidence>